<dbReference type="PANTHER" id="PTHR13780">
    <property type="entry name" value="AMP-ACTIVATED PROTEIN KINASE, GAMMA REGULATORY SUBUNIT"/>
    <property type="match status" value="1"/>
</dbReference>
<evidence type="ECO:0008006" key="7">
    <source>
        <dbReference type="Google" id="ProtNLM"/>
    </source>
</evidence>
<keyword evidence="4" id="KW-1133">Transmembrane helix</keyword>
<name>A0A2G9TGP4_TELCI</name>
<dbReference type="Gene3D" id="3.10.580.10">
    <property type="entry name" value="CBS-domain"/>
    <property type="match status" value="1"/>
</dbReference>
<evidence type="ECO:0000313" key="5">
    <source>
        <dbReference type="EMBL" id="PIO57136.1"/>
    </source>
</evidence>
<dbReference type="GO" id="GO:0019901">
    <property type="term" value="F:protein kinase binding"/>
    <property type="evidence" value="ECO:0007669"/>
    <property type="project" value="TreeGrafter"/>
</dbReference>
<dbReference type="OrthoDB" id="449052at2759"/>
<keyword evidence="4" id="KW-0812">Transmembrane</keyword>
<feature type="transmembrane region" description="Helical" evidence="4">
    <location>
        <begin position="58"/>
        <end position="77"/>
    </location>
</feature>
<evidence type="ECO:0000256" key="3">
    <source>
        <dbReference type="ARBA" id="ARBA00023122"/>
    </source>
</evidence>
<accession>A0A2G9TGP4</accession>
<gene>
    <name evidence="5" type="ORF">TELCIR_21460</name>
</gene>
<comment type="similarity">
    <text evidence="1">Belongs to the 5'-AMP-activated protein kinase gamma subunit family.</text>
</comment>
<dbReference type="AlphaFoldDB" id="A0A2G9TGP4"/>
<dbReference type="InterPro" id="IPR046342">
    <property type="entry name" value="CBS_dom_sf"/>
</dbReference>
<dbReference type="GO" id="GO:0005737">
    <property type="term" value="C:cytoplasm"/>
    <property type="evidence" value="ECO:0007669"/>
    <property type="project" value="TreeGrafter"/>
</dbReference>
<dbReference type="PANTHER" id="PTHR13780:SF35">
    <property type="entry name" value="LD22662P"/>
    <property type="match status" value="1"/>
</dbReference>
<evidence type="ECO:0000256" key="1">
    <source>
        <dbReference type="ARBA" id="ARBA00006750"/>
    </source>
</evidence>
<dbReference type="SUPFAM" id="SSF54631">
    <property type="entry name" value="CBS-domain pair"/>
    <property type="match status" value="1"/>
</dbReference>
<dbReference type="GO" id="GO:0005634">
    <property type="term" value="C:nucleus"/>
    <property type="evidence" value="ECO:0007669"/>
    <property type="project" value="TreeGrafter"/>
</dbReference>
<dbReference type="GO" id="GO:0016208">
    <property type="term" value="F:AMP binding"/>
    <property type="evidence" value="ECO:0007669"/>
    <property type="project" value="TreeGrafter"/>
</dbReference>
<feature type="non-terminal residue" evidence="5">
    <location>
        <position position="1"/>
    </location>
</feature>
<keyword evidence="2" id="KW-0677">Repeat</keyword>
<evidence type="ECO:0000313" key="6">
    <source>
        <dbReference type="Proteomes" id="UP000230423"/>
    </source>
</evidence>
<feature type="transmembrane region" description="Helical" evidence="4">
    <location>
        <begin position="25"/>
        <end position="46"/>
    </location>
</feature>
<dbReference type="GO" id="GO:0031588">
    <property type="term" value="C:nucleotide-activated protein kinase complex"/>
    <property type="evidence" value="ECO:0007669"/>
    <property type="project" value="TreeGrafter"/>
</dbReference>
<keyword evidence="4" id="KW-0472">Membrane</keyword>
<proteinExistence type="inferred from homology"/>
<organism evidence="5 6">
    <name type="scientific">Teladorsagia circumcincta</name>
    <name type="common">Brown stomach worm</name>
    <name type="synonym">Ostertagia circumcincta</name>
    <dbReference type="NCBI Taxonomy" id="45464"/>
    <lineage>
        <taxon>Eukaryota</taxon>
        <taxon>Metazoa</taxon>
        <taxon>Ecdysozoa</taxon>
        <taxon>Nematoda</taxon>
        <taxon>Chromadorea</taxon>
        <taxon>Rhabditida</taxon>
        <taxon>Rhabditina</taxon>
        <taxon>Rhabditomorpha</taxon>
        <taxon>Strongyloidea</taxon>
        <taxon>Trichostrongylidae</taxon>
        <taxon>Teladorsagia</taxon>
    </lineage>
</organism>
<evidence type="ECO:0000256" key="2">
    <source>
        <dbReference type="ARBA" id="ARBA00022737"/>
    </source>
</evidence>
<keyword evidence="6" id="KW-1185">Reference proteome</keyword>
<reference evidence="5 6" key="1">
    <citation type="submission" date="2015-09" db="EMBL/GenBank/DDBJ databases">
        <title>Draft genome of the parasitic nematode Teladorsagia circumcincta isolate WARC Sus (inbred).</title>
        <authorList>
            <person name="Mitreva M."/>
        </authorList>
    </citation>
    <scope>NUCLEOTIDE SEQUENCE [LARGE SCALE GENOMIC DNA]</scope>
    <source>
        <strain evidence="5 6">S</strain>
    </source>
</reference>
<evidence type="ECO:0000256" key="4">
    <source>
        <dbReference type="SAM" id="Phobius"/>
    </source>
</evidence>
<protein>
    <recommendedName>
        <fullName evidence="7">CBS domain-containing protein</fullName>
    </recommendedName>
</protein>
<dbReference type="Proteomes" id="UP000230423">
    <property type="component" value="Unassembled WGS sequence"/>
</dbReference>
<keyword evidence="3" id="KW-0129">CBS domain</keyword>
<dbReference type="InterPro" id="IPR050511">
    <property type="entry name" value="AMPK_gamma/SDS23_families"/>
</dbReference>
<sequence>VRKAFFALVYNGVRAAPLWDSEKQRFIGMLTITDFIKILINAVIIFITAETPTDERFLFKRLTTNLITLMAVLPALICSASCKRTTKLLRPYDSVPQLEQHCKDVVDIRG</sequence>
<dbReference type="GO" id="GO:0019887">
    <property type="term" value="F:protein kinase regulator activity"/>
    <property type="evidence" value="ECO:0007669"/>
    <property type="project" value="TreeGrafter"/>
</dbReference>
<dbReference type="EMBL" id="KZ367397">
    <property type="protein sequence ID" value="PIO57136.1"/>
    <property type="molecule type" value="Genomic_DNA"/>
</dbReference>